<evidence type="ECO:0000313" key="1">
    <source>
        <dbReference type="EMBL" id="GAF81752.1"/>
    </source>
</evidence>
<dbReference type="AlphaFoldDB" id="X0T0P8"/>
<feature type="non-terminal residue" evidence="1">
    <location>
        <position position="1"/>
    </location>
</feature>
<comment type="caution">
    <text evidence="1">The sequence shown here is derived from an EMBL/GenBank/DDBJ whole genome shotgun (WGS) entry which is preliminary data.</text>
</comment>
<sequence length="102" mass="11927">EAFRVGKKILIGLPNCIHFFSLVKAFFGKEMGSLLGMPPIRPQDRHKWFFTAKQADVLMGYYAAKYSRRYEVYYFTHPKAITILNRLNPNLFCHEMLYVFGG</sequence>
<protein>
    <submittedName>
        <fullName evidence="1">Uncharacterized protein</fullName>
    </submittedName>
</protein>
<gene>
    <name evidence="1" type="ORF">S01H1_09132</name>
</gene>
<proteinExistence type="predicted"/>
<accession>X0T0P8</accession>
<reference evidence="1" key="1">
    <citation type="journal article" date="2014" name="Front. Microbiol.">
        <title>High frequency of phylogenetically diverse reductive dehalogenase-homologous genes in deep subseafloor sedimentary metagenomes.</title>
        <authorList>
            <person name="Kawai M."/>
            <person name="Futagami T."/>
            <person name="Toyoda A."/>
            <person name="Takaki Y."/>
            <person name="Nishi S."/>
            <person name="Hori S."/>
            <person name="Arai W."/>
            <person name="Tsubouchi T."/>
            <person name="Morono Y."/>
            <person name="Uchiyama I."/>
            <person name="Ito T."/>
            <person name="Fujiyama A."/>
            <person name="Inagaki F."/>
            <person name="Takami H."/>
        </authorList>
    </citation>
    <scope>NUCLEOTIDE SEQUENCE</scope>
    <source>
        <strain evidence="1">Expedition CK06-06</strain>
    </source>
</reference>
<dbReference type="EMBL" id="BARS01004666">
    <property type="protein sequence ID" value="GAF81752.1"/>
    <property type="molecule type" value="Genomic_DNA"/>
</dbReference>
<organism evidence="1">
    <name type="scientific">marine sediment metagenome</name>
    <dbReference type="NCBI Taxonomy" id="412755"/>
    <lineage>
        <taxon>unclassified sequences</taxon>
        <taxon>metagenomes</taxon>
        <taxon>ecological metagenomes</taxon>
    </lineage>
</organism>
<name>X0T0P8_9ZZZZ</name>